<geneLocation type="plasmid" evidence="1">
    <name>unnamed1</name>
</geneLocation>
<gene>
    <name evidence="1" type="ORF">CEQ21_07130</name>
</gene>
<dbReference type="RefSeq" id="WP_185762725.1">
    <property type="nucleotide sequence ID" value="NZ_CM017505.1"/>
</dbReference>
<proteinExistence type="predicted"/>
<name>A0A553SQS6_NIACI</name>
<dbReference type="Proteomes" id="UP000319837">
    <property type="component" value="Plasmid unnamed1"/>
</dbReference>
<organism evidence="1">
    <name type="scientific">Niallia circulans</name>
    <name type="common">Bacillus circulans</name>
    <dbReference type="NCBI Taxonomy" id="1397"/>
    <lineage>
        <taxon>Bacteria</taxon>
        <taxon>Bacillati</taxon>
        <taxon>Bacillota</taxon>
        <taxon>Bacilli</taxon>
        <taxon>Bacillales</taxon>
        <taxon>Bacillaceae</taxon>
        <taxon>Niallia</taxon>
    </lineage>
</organism>
<accession>A0A553SQS6</accession>
<keyword evidence="1" id="KW-0614">Plasmid</keyword>
<evidence type="ECO:0000313" key="1">
    <source>
        <dbReference type="EMBL" id="TRZ39326.1"/>
    </source>
</evidence>
<sequence length="62" mass="7353">MKLEVEHNFKRITFISKEANIYGYTEYTSKLWSKIKDLNWYISDKDLENGERTYIKTGSGKA</sequence>
<reference evidence="1" key="1">
    <citation type="submission" date="2018-10" db="EMBL/GenBank/DDBJ databases">
        <title>FDA dAtabase for Regulatory Grade micrObial Sequences (FDA-ARGOS): Supporting development and validation of Infectious Disease Dx tests.</title>
        <authorList>
            <person name="Minogue T."/>
            <person name="Wolcott M."/>
            <person name="Wasieloski L."/>
            <person name="Aguilar W."/>
            <person name="Moore D."/>
            <person name="Tallon L.J."/>
            <person name="Sadzewicz L."/>
            <person name="Sengamalay N."/>
            <person name="Ott S."/>
            <person name="Godinez A."/>
            <person name="Nagaraj S."/>
            <person name="Vavikolanu K."/>
            <person name="Vyas G."/>
            <person name="Nadendla S."/>
            <person name="Aluvathingal J."/>
            <person name="Sichtig H."/>
        </authorList>
    </citation>
    <scope>NUCLEOTIDE SEQUENCE</scope>
    <source>
        <strain evidence="1">FDAARGOS_343</strain>
        <plasmid evidence="1">unnamed1</plasmid>
    </source>
</reference>
<comment type="caution">
    <text evidence="1">The sequence shown here is derived from an EMBL/GenBank/DDBJ whole genome shotgun (WGS) entry which is preliminary data.</text>
</comment>
<dbReference type="EMBL" id="RIBP01000002">
    <property type="protein sequence ID" value="TRZ39326.1"/>
    <property type="molecule type" value="Genomic_DNA"/>
</dbReference>
<dbReference type="AlphaFoldDB" id="A0A553SQS6"/>
<protein>
    <submittedName>
        <fullName evidence="1">Uncharacterized protein</fullName>
    </submittedName>
</protein>